<dbReference type="SUPFAM" id="SSF52833">
    <property type="entry name" value="Thioredoxin-like"/>
    <property type="match status" value="1"/>
</dbReference>
<dbReference type="InterPro" id="IPR050282">
    <property type="entry name" value="Cycloisomerase_2"/>
</dbReference>
<dbReference type="CDD" id="cd03194">
    <property type="entry name" value="GST_C_3"/>
    <property type="match status" value="1"/>
</dbReference>
<dbReference type="InterPro" id="IPR011045">
    <property type="entry name" value="N2O_reductase_N"/>
</dbReference>
<dbReference type="InterPro" id="IPR015943">
    <property type="entry name" value="WD40/YVTN_repeat-like_dom_sf"/>
</dbReference>
<dbReference type="PROSITE" id="PS50404">
    <property type="entry name" value="GST_NTER"/>
    <property type="match status" value="1"/>
</dbReference>
<dbReference type="Proteomes" id="UP000050469">
    <property type="component" value="Unassembled WGS sequence"/>
</dbReference>
<dbReference type="Pfam" id="PF10282">
    <property type="entry name" value="Lactonase"/>
    <property type="match status" value="1"/>
</dbReference>
<evidence type="ECO:0000259" key="4">
    <source>
        <dbReference type="PROSITE" id="PS50404"/>
    </source>
</evidence>
<feature type="signal peptide" evidence="3">
    <location>
        <begin position="1"/>
        <end position="24"/>
    </location>
</feature>
<dbReference type="PANTHER" id="PTHR30344:SF1">
    <property type="entry name" value="6-PHOSPHOGLUCONOLACTONASE"/>
    <property type="match status" value="1"/>
</dbReference>
<reference evidence="5 6" key="1">
    <citation type="submission" date="2015-09" db="EMBL/GenBank/DDBJ databases">
        <title>Genome announcement of multiple Pseudomonas syringae strains.</title>
        <authorList>
            <person name="Thakur S."/>
            <person name="Wang P.W."/>
            <person name="Gong Y."/>
            <person name="Weir B.S."/>
            <person name="Guttman D.S."/>
        </authorList>
    </citation>
    <scope>NUCLEOTIDE SEQUENCE [LARGE SCALE GENOMIC DNA]</scope>
    <source>
        <strain evidence="5 6">ICMP7840</strain>
    </source>
</reference>
<protein>
    <submittedName>
        <fullName evidence="5">3-carboxymuconate cye</fullName>
    </submittedName>
</protein>
<dbReference type="InterPro" id="IPR036282">
    <property type="entry name" value="Glutathione-S-Trfase_C_sf"/>
</dbReference>
<dbReference type="SUPFAM" id="SSF47616">
    <property type="entry name" value="GST C-terminal domain-like"/>
    <property type="match status" value="1"/>
</dbReference>
<dbReference type="GO" id="GO:0017057">
    <property type="term" value="F:6-phosphogluconolactonase activity"/>
    <property type="evidence" value="ECO:0007669"/>
    <property type="project" value="TreeGrafter"/>
</dbReference>
<evidence type="ECO:0000256" key="1">
    <source>
        <dbReference type="ARBA" id="ARBA00005564"/>
    </source>
</evidence>
<dbReference type="InterPro" id="IPR004045">
    <property type="entry name" value="Glutathione_S-Trfase_N"/>
</dbReference>
<organism evidence="5 6">
    <name type="scientific">Pseudomonas amygdali pv. photiniae</name>
    <dbReference type="NCBI Taxonomy" id="251724"/>
    <lineage>
        <taxon>Bacteria</taxon>
        <taxon>Pseudomonadati</taxon>
        <taxon>Pseudomonadota</taxon>
        <taxon>Gammaproteobacteria</taxon>
        <taxon>Pseudomonadales</taxon>
        <taxon>Pseudomonadaceae</taxon>
        <taxon>Pseudomonas</taxon>
        <taxon>Pseudomonas amygdali</taxon>
    </lineage>
</organism>
<comment type="caution">
    <text evidence="5">The sequence shown here is derived from an EMBL/GenBank/DDBJ whole genome shotgun (WGS) entry which is preliminary data.</text>
</comment>
<dbReference type="InterPro" id="IPR019405">
    <property type="entry name" value="Lactonase_7-beta_prop"/>
</dbReference>
<evidence type="ECO:0000256" key="3">
    <source>
        <dbReference type="SAM" id="SignalP"/>
    </source>
</evidence>
<feature type="chain" id="PRO_5006170644" evidence="3">
    <location>
        <begin position="25"/>
        <end position="437"/>
    </location>
</feature>
<dbReference type="RefSeq" id="WP_082304595.1">
    <property type="nucleotide sequence ID" value="NZ_LJQO01000190.1"/>
</dbReference>
<proteinExistence type="inferred from homology"/>
<dbReference type="SFLD" id="SFLDS00019">
    <property type="entry name" value="Glutathione_Transferase_(cytos"/>
    <property type="match status" value="1"/>
</dbReference>
<accession>A0A0P9VVN9</accession>
<dbReference type="GO" id="GO:0006006">
    <property type="term" value="P:glucose metabolic process"/>
    <property type="evidence" value="ECO:0007669"/>
    <property type="project" value="UniProtKB-KW"/>
</dbReference>
<dbReference type="SUPFAM" id="SSF50974">
    <property type="entry name" value="Nitrous oxide reductase, N-terminal domain"/>
    <property type="match status" value="1"/>
</dbReference>
<dbReference type="Gene3D" id="2.130.10.10">
    <property type="entry name" value="YVTN repeat-like/Quinoprotein amine dehydrogenase"/>
    <property type="match status" value="1"/>
</dbReference>
<dbReference type="InterPro" id="IPR036249">
    <property type="entry name" value="Thioredoxin-like_sf"/>
</dbReference>
<gene>
    <name evidence="5" type="ORF">ALO53_02583</name>
</gene>
<dbReference type="EMBL" id="LJQO01000190">
    <property type="protein sequence ID" value="KPX74945.1"/>
    <property type="molecule type" value="Genomic_DNA"/>
</dbReference>
<evidence type="ECO:0000256" key="2">
    <source>
        <dbReference type="ARBA" id="ARBA00022526"/>
    </source>
</evidence>
<dbReference type="AlphaFoldDB" id="A0A0P9VVN9"/>
<dbReference type="GO" id="GO:0005829">
    <property type="term" value="C:cytosol"/>
    <property type="evidence" value="ECO:0007669"/>
    <property type="project" value="TreeGrafter"/>
</dbReference>
<dbReference type="Pfam" id="PF13410">
    <property type="entry name" value="GST_C_2"/>
    <property type="match status" value="1"/>
</dbReference>
<keyword evidence="2" id="KW-0313">Glucose metabolism</keyword>
<comment type="similarity">
    <text evidence="1">Belongs to the cycloisomerase 2 family.</text>
</comment>
<dbReference type="PATRIC" id="fig|251724.3.peg.3518"/>
<feature type="domain" description="GST N-terminal" evidence="4">
    <location>
        <begin position="232"/>
        <end position="312"/>
    </location>
</feature>
<name>A0A0P9VVN9_PSEA0</name>
<keyword evidence="2" id="KW-0119">Carbohydrate metabolism</keyword>
<dbReference type="InterPro" id="IPR040079">
    <property type="entry name" value="Glutathione_S-Trfase"/>
</dbReference>
<dbReference type="PANTHER" id="PTHR30344">
    <property type="entry name" value="6-PHOSPHOGLUCONOLACTONASE-RELATED"/>
    <property type="match status" value="1"/>
</dbReference>
<evidence type="ECO:0000313" key="6">
    <source>
        <dbReference type="Proteomes" id="UP000050469"/>
    </source>
</evidence>
<dbReference type="Gene3D" id="1.20.1050.10">
    <property type="match status" value="1"/>
</dbReference>
<sequence length="437" mass="48058">MPHKFLPWLAIASAMSAFTLQAQAMPDTELLIGSYTQGKSEGIYRFAFNSETGMIDAKPLQVVKTENPSWLTVSRDQRYLFAVNENGPGQKDVVGKVSSFAIDPKTRQITPINQVQSRGEEPTHSSLSYDGRYLFVANYAVNPEPGGALTVVPVGKDGTLSEAVQVLPLGPGSKVNSERQMSSHVHLAVPTPDDKYVVSADLGADKLFVYRYDASQAKPLQPAKEPTVQLPGGSGPRHTLFSADGKHAWLVLEMTGAAFTDQVIRLNLPDTRENILKYSPTGKVPALQCEHGTIIDSLAICEYLVERFPDVELWPRDIAARAQARSACAQMHSGFVNLRSNMPMDLRQDKALEVITVDTQNDIDRIVELWAECRAAAAESGPFLFGKPSIADAFFAPVAIRLRGYHVQLPADALAYIETIYQWPAFKRWQQAGLQES</sequence>
<keyword evidence="3" id="KW-0732">Signal</keyword>
<evidence type="ECO:0000313" key="5">
    <source>
        <dbReference type="EMBL" id="KPX74945.1"/>
    </source>
</evidence>